<dbReference type="STRING" id="660122.C7ZGS2"/>
<dbReference type="Gene3D" id="3.40.630.20">
    <property type="entry name" value="Peptidase C15, pyroglutamyl peptidase I-like"/>
    <property type="match status" value="1"/>
</dbReference>
<evidence type="ECO:0000313" key="5">
    <source>
        <dbReference type="EMBL" id="EEU36964.1"/>
    </source>
</evidence>
<dbReference type="InterPro" id="IPR016125">
    <property type="entry name" value="Peptidase_C15-like"/>
</dbReference>
<dbReference type="GO" id="GO:0006508">
    <property type="term" value="P:proteolysis"/>
    <property type="evidence" value="ECO:0007669"/>
    <property type="project" value="UniProtKB-KW"/>
</dbReference>
<dbReference type="GO" id="GO:0008234">
    <property type="term" value="F:cysteine-type peptidase activity"/>
    <property type="evidence" value="ECO:0007669"/>
    <property type="project" value="UniProtKB-KW"/>
</dbReference>
<evidence type="ECO:0000313" key="6">
    <source>
        <dbReference type="Proteomes" id="UP000005206"/>
    </source>
</evidence>
<comment type="similarity">
    <text evidence="1">Belongs to the peptidase C15 family.</text>
</comment>
<protein>
    <submittedName>
        <fullName evidence="5">Uncharacterized protein</fullName>
    </submittedName>
</protein>
<keyword evidence="3" id="KW-0378">Hydrolase</keyword>
<dbReference type="RefSeq" id="XP_003042677.1">
    <property type="nucleotide sequence ID" value="XM_003042631.1"/>
</dbReference>
<proteinExistence type="inferred from homology"/>
<dbReference type="GeneID" id="9670087"/>
<accession>C7ZGS2</accession>
<evidence type="ECO:0000256" key="3">
    <source>
        <dbReference type="ARBA" id="ARBA00022801"/>
    </source>
</evidence>
<keyword evidence="4" id="KW-0788">Thiol protease</keyword>
<dbReference type="HOGENOM" id="CLU_043960_0_0_1"/>
<dbReference type="KEGG" id="nhe:NECHADRAFT_81143"/>
<dbReference type="SUPFAM" id="SSF53182">
    <property type="entry name" value="Pyrrolidone carboxyl peptidase (pyroglutamate aminopeptidase)"/>
    <property type="match status" value="1"/>
</dbReference>
<dbReference type="EMBL" id="GG698925">
    <property type="protein sequence ID" value="EEU36964.1"/>
    <property type="molecule type" value="Genomic_DNA"/>
</dbReference>
<dbReference type="OMA" id="YFCEFRL"/>
<dbReference type="AlphaFoldDB" id="C7ZGS2"/>
<dbReference type="InterPro" id="IPR036440">
    <property type="entry name" value="Peptidase_C15-like_sf"/>
</dbReference>
<dbReference type="VEuPathDB" id="FungiDB:NECHADRAFT_81143"/>
<dbReference type="PANTHER" id="PTHR23402">
    <property type="entry name" value="PROTEASE FAMILY C15 PYROGLUTAMYL-PEPTIDASE I-RELATED"/>
    <property type="match status" value="1"/>
</dbReference>
<keyword evidence="6" id="KW-1185">Reference proteome</keyword>
<dbReference type="eggNOG" id="ENOG502T3YR">
    <property type="taxonomic scope" value="Eukaryota"/>
</dbReference>
<keyword evidence="2" id="KW-0645">Protease</keyword>
<sequence>MNEAVADELNVVVTGGTPFLEYDYNTSALVRDAISPKITGGGGKTINIVRYPEDVRCNYPWVIDMSKKILSGRRDVFQGNVPATDEPFVPDLILHIGMRLSYPGYCFETHARREGFVQPGEDGETFQESKPLEWETLPKELYTQYDMNVMRERVLRELPDADIKVSDNAGLYFCEFQLLSTLAELKLKGLPGKAIFLHVPSGQSPEAIALGAKVAEELISSILDG</sequence>
<dbReference type="InParanoid" id="C7ZGS2"/>
<dbReference type="OrthoDB" id="407146at2759"/>
<organism evidence="5 6">
    <name type="scientific">Fusarium vanettenii (strain ATCC MYA-4622 / CBS 123669 / FGSC 9596 / NRRL 45880 / 77-13-4)</name>
    <name type="common">Fusarium solani subsp. pisi</name>
    <dbReference type="NCBI Taxonomy" id="660122"/>
    <lineage>
        <taxon>Eukaryota</taxon>
        <taxon>Fungi</taxon>
        <taxon>Dikarya</taxon>
        <taxon>Ascomycota</taxon>
        <taxon>Pezizomycotina</taxon>
        <taxon>Sordariomycetes</taxon>
        <taxon>Hypocreomycetidae</taxon>
        <taxon>Hypocreales</taxon>
        <taxon>Nectriaceae</taxon>
        <taxon>Fusarium</taxon>
        <taxon>Fusarium solani species complex</taxon>
        <taxon>Fusarium vanettenii</taxon>
    </lineage>
</organism>
<gene>
    <name evidence="5" type="ORF">NECHADRAFT_81143</name>
</gene>
<dbReference type="PANTHER" id="PTHR23402:SF1">
    <property type="entry name" value="PYROGLUTAMYL-PEPTIDASE I"/>
    <property type="match status" value="1"/>
</dbReference>
<dbReference type="Proteomes" id="UP000005206">
    <property type="component" value="Chromosome 6"/>
</dbReference>
<reference evidence="5 6" key="1">
    <citation type="journal article" date="2009" name="PLoS Genet.">
        <title>The genome of Nectria haematococca: contribution of supernumerary chromosomes to gene expansion.</title>
        <authorList>
            <person name="Coleman J.J."/>
            <person name="Rounsley S.D."/>
            <person name="Rodriguez-Carres M."/>
            <person name="Kuo A."/>
            <person name="Wasmann C.C."/>
            <person name="Grimwood J."/>
            <person name="Schmutz J."/>
            <person name="Taga M."/>
            <person name="White G.J."/>
            <person name="Zhou S."/>
            <person name="Schwartz D.C."/>
            <person name="Freitag M."/>
            <person name="Ma L.J."/>
            <person name="Danchin E.G."/>
            <person name="Henrissat B."/>
            <person name="Coutinho P.M."/>
            <person name="Nelson D.R."/>
            <person name="Straney D."/>
            <person name="Napoli C.A."/>
            <person name="Barker B.M."/>
            <person name="Gribskov M."/>
            <person name="Rep M."/>
            <person name="Kroken S."/>
            <person name="Molnar I."/>
            <person name="Rensing C."/>
            <person name="Kennell J.C."/>
            <person name="Zamora J."/>
            <person name="Farman M.L."/>
            <person name="Selker E.U."/>
            <person name="Salamov A."/>
            <person name="Shapiro H."/>
            <person name="Pangilinan J."/>
            <person name="Lindquist E."/>
            <person name="Lamers C."/>
            <person name="Grigoriev I.V."/>
            <person name="Geiser D.M."/>
            <person name="Covert S.F."/>
            <person name="Temporini E."/>
            <person name="Vanetten H.D."/>
        </authorList>
    </citation>
    <scope>NUCLEOTIDE SEQUENCE [LARGE SCALE GENOMIC DNA]</scope>
    <source>
        <strain evidence="6">ATCC MYA-4622 / CBS 123669 / FGSC 9596 / NRRL 45880 / 77-13-4</strain>
    </source>
</reference>
<evidence type="ECO:0000256" key="4">
    <source>
        <dbReference type="ARBA" id="ARBA00022807"/>
    </source>
</evidence>
<name>C7ZGS2_FUSV7</name>
<evidence type="ECO:0000256" key="2">
    <source>
        <dbReference type="ARBA" id="ARBA00022670"/>
    </source>
</evidence>
<evidence type="ECO:0000256" key="1">
    <source>
        <dbReference type="ARBA" id="ARBA00006641"/>
    </source>
</evidence>